<dbReference type="Proteomes" id="UP000092600">
    <property type="component" value="Unassembled WGS sequence"/>
</dbReference>
<dbReference type="PANTHER" id="PTHR11926">
    <property type="entry name" value="GLUCOSYL/GLUCURONOSYL TRANSFERASES"/>
    <property type="match status" value="1"/>
</dbReference>
<dbReference type="STRING" id="4615.A0A199V6G8"/>
<dbReference type="InterPro" id="IPR058980">
    <property type="entry name" value="Glyco_transf_N"/>
</dbReference>
<keyword evidence="3" id="KW-0472">Membrane</keyword>
<comment type="similarity">
    <text evidence="1">Belongs to the UDP-glycosyltransferase family.</text>
</comment>
<dbReference type="InterPro" id="IPR035595">
    <property type="entry name" value="UDP_glycos_trans_CS"/>
</dbReference>
<dbReference type="SUPFAM" id="SSF53756">
    <property type="entry name" value="UDP-Glycosyltransferase/glycogen phosphorylase"/>
    <property type="match status" value="2"/>
</dbReference>
<evidence type="ECO:0000256" key="2">
    <source>
        <dbReference type="ARBA" id="ARBA00022679"/>
    </source>
</evidence>
<dbReference type="InterPro" id="IPR002213">
    <property type="entry name" value="UDP_glucos_trans"/>
</dbReference>
<evidence type="ECO:0000259" key="4">
    <source>
        <dbReference type="Pfam" id="PF26168"/>
    </source>
</evidence>
<dbReference type="Gene3D" id="3.40.50.2000">
    <property type="entry name" value="Glycogen Phosphorylase B"/>
    <property type="match status" value="4"/>
</dbReference>
<evidence type="ECO:0000313" key="5">
    <source>
        <dbReference type="EMBL" id="OAY72603.1"/>
    </source>
</evidence>
<comment type="caution">
    <text evidence="5">The sequence shown here is derived from an EMBL/GenBank/DDBJ whole genome shotgun (WGS) entry which is preliminary data.</text>
</comment>
<accession>A0A199V6G8</accession>
<dbReference type="FunFam" id="3.40.50.2000:FF:000055">
    <property type="entry name" value="Glycosyltransferase"/>
    <property type="match status" value="1"/>
</dbReference>
<feature type="transmembrane region" description="Helical" evidence="3">
    <location>
        <begin position="651"/>
        <end position="672"/>
    </location>
</feature>
<feature type="transmembrane region" description="Helical" evidence="3">
    <location>
        <begin position="613"/>
        <end position="631"/>
    </location>
</feature>
<dbReference type="EMBL" id="LSRQ01003032">
    <property type="protein sequence ID" value="OAY72603.1"/>
    <property type="molecule type" value="Genomic_DNA"/>
</dbReference>
<organism evidence="5 6">
    <name type="scientific">Ananas comosus</name>
    <name type="common">Pineapple</name>
    <name type="synonym">Ananas ananas</name>
    <dbReference type="NCBI Taxonomy" id="4615"/>
    <lineage>
        <taxon>Eukaryota</taxon>
        <taxon>Viridiplantae</taxon>
        <taxon>Streptophyta</taxon>
        <taxon>Embryophyta</taxon>
        <taxon>Tracheophyta</taxon>
        <taxon>Spermatophyta</taxon>
        <taxon>Magnoliopsida</taxon>
        <taxon>Liliopsida</taxon>
        <taxon>Poales</taxon>
        <taxon>Bromeliaceae</taxon>
        <taxon>Bromelioideae</taxon>
        <taxon>Ananas</taxon>
    </lineage>
</organism>
<name>A0A199V6G8_ANACO</name>
<keyword evidence="3" id="KW-0812">Transmembrane</keyword>
<dbReference type="Pfam" id="PF00201">
    <property type="entry name" value="UDPGT"/>
    <property type="match status" value="2"/>
</dbReference>
<dbReference type="Pfam" id="PF26168">
    <property type="entry name" value="Glyco_transf_N"/>
    <property type="match status" value="1"/>
</dbReference>
<proteinExistence type="inferred from homology"/>
<feature type="domain" description="Glycosyltransferase N-terminal" evidence="4">
    <location>
        <begin position="14"/>
        <end position="140"/>
    </location>
</feature>
<dbReference type="CDD" id="cd03784">
    <property type="entry name" value="GT1_Gtf-like"/>
    <property type="match status" value="2"/>
</dbReference>
<reference evidence="5 6" key="1">
    <citation type="journal article" date="2016" name="DNA Res.">
        <title>The draft genome of MD-2 pineapple using hybrid error correction of long reads.</title>
        <authorList>
            <person name="Redwan R.M."/>
            <person name="Saidin A."/>
            <person name="Kumar S.V."/>
        </authorList>
    </citation>
    <scope>NUCLEOTIDE SEQUENCE [LARGE SCALE GENOMIC DNA]</scope>
    <source>
        <strain evidence="6">cv. MD2</strain>
        <tissue evidence="5">Leaf</tissue>
    </source>
</reference>
<evidence type="ECO:0000256" key="1">
    <source>
        <dbReference type="ARBA" id="ARBA00009995"/>
    </source>
</evidence>
<dbReference type="FunFam" id="3.40.50.2000:FF:000027">
    <property type="entry name" value="Glycosyltransferase"/>
    <property type="match status" value="2"/>
</dbReference>
<evidence type="ECO:0000256" key="3">
    <source>
        <dbReference type="SAM" id="Phobius"/>
    </source>
</evidence>
<evidence type="ECO:0000313" key="6">
    <source>
        <dbReference type="Proteomes" id="UP000092600"/>
    </source>
</evidence>
<keyword evidence="2 5" id="KW-0808">Transferase</keyword>
<protein>
    <submittedName>
        <fullName evidence="5">7-deoxyloganetin glucosyltransferase</fullName>
    </submittedName>
</protein>
<keyword evidence="3" id="KW-1133">Transmembrane helix</keyword>
<dbReference type="GO" id="GO:0080043">
    <property type="term" value="F:quercetin 3-O-glucosyltransferase activity"/>
    <property type="evidence" value="ECO:0007669"/>
    <property type="project" value="TreeGrafter"/>
</dbReference>
<dbReference type="GO" id="GO:0080044">
    <property type="term" value="F:quercetin 7-O-glucosyltransferase activity"/>
    <property type="evidence" value="ECO:0007669"/>
    <property type="project" value="TreeGrafter"/>
</dbReference>
<dbReference type="AlphaFoldDB" id="A0A199V6G8"/>
<sequence length="984" mass="109568">MGSMGSDDHKPHAVCIPYPAQGHITPMLKVAKLLHSLHGFHITFVNTDYNHRRLLRTQGTAALDGLPEFRFATIPDGLPPSDDDSTQDIPSLCRSTMTTCLPHFRKLLAELNDPLSGRPKVTCVVSDAVMSFTLDAAKELGIPDVVFWTASAIGYISYRHYRHLMEKGIVPLKDVGQLTDGYLETPIDWVPGAPNMRLRDFPSFIRTLDPDEFMVHFVLHETERTPMASAVLLNTFDDFERPALEAMAAIVPPIYTIGPLSLLARRIPHGPLSSVGSNLWKEEPACLQWLENKRPGSVVYVNFGSITVMTNQQLIEFAWGLANSEYEFLWIIRPDLVKGDAAVLPPEFVEGTKERGLMANWCPQEEVLCHPAVGAFLTHSGWNSTLESVCGGVPMLCWPFFAEQQTNCRYTCAEWGIGMEIDGDVKRKEVEGLIREIMGGEKGKEMKRRAMEWKDMAAKATQEGGPSFANFDKEMGSVGSDHKPHAVCIPYPAQGHVTPVLKVAKLLHSLHGFHITFVNTEYNHRRLLRSQGPAALDGLPDFRFATIPDGLPFSDEDKTQDVPSLCRSTMTNCLPHFRKLLAELNDPSSGVPKVTCVVSDAVMSFTLDAAKELGIPIVLFWTASAIGYISYRHYRQLMEKGIFPLKGAARFQNCLTVLLLSVCLFLLPEWILTGQLTDGYLETPIDGVPGATNMRLRDFPSFIRTVDADDIMANFLLREAERTAMASAVLLNTFDDFERPVLEAMAAILPPMYTIGPLPLLARHIPHGPLSSVGSSLWKEESACLKWLENKRPGSVVYVNFGSITVMTNQQLIEFAWGLANSEHEFLWIIRPDVVKGDAALLPPEFVAGTRERGLMASWCPQEEVLRHPAVGAFLTHSGWNSTLESVCGGVPMLSWPFFAEQQTNCRYVSTEWGIGMEIDNDVKRKEVEGLIREIMGGEKGKEMKRRAMEWKEIAVKATQEGGPSFVNFNKLVHQVLLPKKDVV</sequence>
<gene>
    <name evidence="5" type="ORF">ACMD2_12367</name>
</gene>
<dbReference type="PANTHER" id="PTHR11926:SF774">
    <property type="entry name" value="UDP-GLYCOSYLTRANSFERASE 85A1-RELATED"/>
    <property type="match status" value="1"/>
</dbReference>
<dbReference type="PROSITE" id="PS00375">
    <property type="entry name" value="UDPGT"/>
    <property type="match status" value="2"/>
</dbReference>